<dbReference type="RefSeq" id="WP_172111094.1">
    <property type="nucleotide sequence ID" value="NZ_JABFDM010000001.1"/>
</dbReference>
<comment type="caution">
    <text evidence="2">The sequence shown here is derived from an EMBL/GenBank/DDBJ whole genome shotgun (WGS) entry which is preliminary data.</text>
</comment>
<reference evidence="2" key="1">
    <citation type="submission" date="2020-05" db="EMBL/GenBank/DDBJ databases">
        <title>Nod-independent and nitrogen-fixing Bradyrhizobium aeschynomene sp. nov. isolated from nodules of Aeschynomene indica.</title>
        <authorList>
            <person name="Zhang Z."/>
        </authorList>
    </citation>
    <scope>NUCLEOTIDE SEQUENCE</scope>
    <source>
        <strain evidence="2">83012</strain>
    </source>
</reference>
<proteinExistence type="predicted"/>
<organism evidence="2 3">
    <name type="scientific">Bradyrhizobium aeschynomenes</name>
    <dbReference type="NCBI Taxonomy" id="2734909"/>
    <lineage>
        <taxon>Bacteria</taxon>
        <taxon>Pseudomonadati</taxon>
        <taxon>Pseudomonadota</taxon>
        <taxon>Alphaproteobacteria</taxon>
        <taxon>Hyphomicrobiales</taxon>
        <taxon>Nitrobacteraceae</taxon>
        <taxon>Bradyrhizobium</taxon>
    </lineage>
</organism>
<dbReference type="Proteomes" id="UP000886476">
    <property type="component" value="Unassembled WGS sequence"/>
</dbReference>
<protein>
    <recommendedName>
        <fullName evidence="4">Secreted protein</fullName>
    </recommendedName>
</protein>
<name>A0ABX2CCT6_9BRAD</name>
<feature type="chain" id="PRO_5045225036" description="Secreted protein" evidence="1">
    <location>
        <begin position="27"/>
        <end position="85"/>
    </location>
</feature>
<evidence type="ECO:0000313" key="2">
    <source>
        <dbReference type="EMBL" id="NPU66047.1"/>
    </source>
</evidence>
<keyword evidence="3" id="KW-1185">Reference proteome</keyword>
<feature type="signal peptide" evidence="1">
    <location>
        <begin position="1"/>
        <end position="26"/>
    </location>
</feature>
<dbReference type="EMBL" id="JABFDN010000003">
    <property type="protein sequence ID" value="NPU66047.1"/>
    <property type="molecule type" value="Genomic_DNA"/>
</dbReference>
<keyword evidence="1" id="KW-0732">Signal</keyword>
<evidence type="ECO:0008006" key="4">
    <source>
        <dbReference type="Google" id="ProtNLM"/>
    </source>
</evidence>
<sequence length="85" mass="9456">MSRFTTMALAGACAVAALVAAAPAQAGYYILRWDNTGVCQVWSEAFTFRPIQWPSRYQVISRSVPTFNDAVTLQVKLRRQGRCTL</sequence>
<evidence type="ECO:0000256" key="1">
    <source>
        <dbReference type="SAM" id="SignalP"/>
    </source>
</evidence>
<accession>A0ABX2CCT6</accession>
<evidence type="ECO:0000313" key="3">
    <source>
        <dbReference type="Proteomes" id="UP000886476"/>
    </source>
</evidence>
<gene>
    <name evidence="2" type="ORF">HL667_13675</name>
</gene>